<evidence type="ECO:0000256" key="13">
    <source>
        <dbReference type="ARBA" id="ARBA00022960"/>
    </source>
</evidence>
<evidence type="ECO:0000256" key="16">
    <source>
        <dbReference type="ARBA" id="ARBA00023306"/>
    </source>
</evidence>
<comment type="catalytic activity">
    <reaction evidence="19 20">
        <text>UDP-N-acetyl-alpha-D-muramate + NADP(+) = UDP-N-acetyl-3-O-(1-carboxyvinyl)-alpha-D-glucosamine + NADPH + H(+)</text>
        <dbReference type="Rhea" id="RHEA:12248"/>
        <dbReference type="ChEBI" id="CHEBI:15378"/>
        <dbReference type="ChEBI" id="CHEBI:57783"/>
        <dbReference type="ChEBI" id="CHEBI:58349"/>
        <dbReference type="ChEBI" id="CHEBI:68483"/>
        <dbReference type="ChEBI" id="CHEBI:70757"/>
        <dbReference type="EC" id="1.3.1.98"/>
    </reaction>
</comment>
<evidence type="ECO:0000256" key="20">
    <source>
        <dbReference type="HAMAP-Rule" id="MF_00037"/>
    </source>
</evidence>
<comment type="subcellular location">
    <subcellularLocation>
        <location evidence="3 20">Cytoplasm</location>
    </subcellularLocation>
</comment>
<keyword evidence="8 20" id="KW-0963">Cytoplasm</keyword>
<evidence type="ECO:0000256" key="9">
    <source>
        <dbReference type="ARBA" id="ARBA00022618"/>
    </source>
</evidence>
<keyword evidence="23" id="KW-1185">Reference proteome</keyword>
<dbReference type="InterPro" id="IPR036318">
    <property type="entry name" value="FAD-bd_PCMH-like_sf"/>
</dbReference>
<dbReference type="NCBIfam" id="TIGR00179">
    <property type="entry name" value="murB"/>
    <property type="match status" value="1"/>
</dbReference>
<feature type="active site" evidence="20">
    <location>
        <position position="160"/>
    </location>
</feature>
<evidence type="ECO:0000256" key="15">
    <source>
        <dbReference type="ARBA" id="ARBA00023002"/>
    </source>
</evidence>
<dbReference type="SUPFAM" id="SSF56194">
    <property type="entry name" value="Uridine diphospho-N-Acetylenolpyruvylglucosamine reductase, MurB, C-terminal domain"/>
    <property type="match status" value="1"/>
</dbReference>
<dbReference type="GO" id="GO:0071949">
    <property type="term" value="F:FAD binding"/>
    <property type="evidence" value="ECO:0007669"/>
    <property type="project" value="InterPro"/>
</dbReference>
<dbReference type="GO" id="GO:0008762">
    <property type="term" value="F:UDP-N-acetylmuramate dehydrogenase activity"/>
    <property type="evidence" value="ECO:0007669"/>
    <property type="project" value="UniProtKB-UniRule"/>
</dbReference>
<dbReference type="PANTHER" id="PTHR21071:SF4">
    <property type="entry name" value="UDP-N-ACETYLENOLPYRUVOYLGLUCOSAMINE REDUCTASE"/>
    <property type="match status" value="1"/>
</dbReference>
<dbReference type="PANTHER" id="PTHR21071">
    <property type="entry name" value="UDP-N-ACETYLENOLPYRUVOYLGLUCOSAMINE REDUCTASE"/>
    <property type="match status" value="1"/>
</dbReference>
<dbReference type="GO" id="GO:0005829">
    <property type="term" value="C:cytosol"/>
    <property type="evidence" value="ECO:0007669"/>
    <property type="project" value="TreeGrafter"/>
</dbReference>
<name>A0A437Q8S6_9GAMM</name>
<dbReference type="InterPro" id="IPR016166">
    <property type="entry name" value="FAD-bd_PCMH"/>
</dbReference>
<keyword evidence="10 20" id="KW-0285">Flavoprotein</keyword>
<gene>
    <name evidence="20" type="primary">murB</name>
    <name evidence="22" type="ORF">EOE65_08180</name>
</gene>
<dbReference type="Pfam" id="PF02873">
    <property type="entry name" value="MurB_C"/>
    <property type="match status" value="1"/>
</dbReference>
<evidence type="ECO:0000256" key="18">
    <source>
        <dbReference type="ARBA" id="ARBA00031026"/>
    </source>
</evidence>
<dbReference type="UniPathway" id="UPA00219"/>
<evidence type="ECO:0000256" key="6">
    <source>
        <dbReference type="ARBA" id="ARBA00012518"/>
    </source>
</evidence>
<dbReference type="InterPro" id="IPR016167">
    <property type="entry name" value="FAD-bd_PCMH_sub1"/>
</dbReference>
<evidence type="ECO:0000256" key="10">
    <source>
        <dbReference type="ARBA" id="ARBA00022630"/>
    </source>
</evidence>
<dbReference type="EMBL" id="SACQ01000003">
    <property type="protein sequence ID" value="RVU30981.1"/>
    <property type="molecule type" value="Genomic_DNA"/>
</dbReference>
<keyword evidence="17 20" id="KW-0961">Cell wall biogenesis/degradation</keyword>
<feature type="domain" description="FAD-binding PCMH-type" evidence="21">
    <location>
        <begin position="17"/>
        <end position="183"/>
    </location>
</feature>
<evidence type="ECO:0000256" key="11">
    <source>
        <dbReference type="ARBA" id="ARBA00022827"/>
    </source>
</evidence>
<dbReference type="RefSeq" id="WP_127693826.1">
    <property type="nucleotide sequence ID" value="NZ_SACQ01000003.1"/>
</dbReference>
<keyword evidence="11 20" id="KW-0274">FAD</keyword>
<evidence type="ECO:0000256" key="4">
    <source>
        <dbReference type="ARBA" id="ARBA00004752"/>
    </source>
</evidence>
<keyword evidence="14 20" id="KW-0573">Peptidoglycan synthesis</keyword>
<dbReference type="NCBIfam" id="NF010478">
    <property type="entry name" value="PRK13903.1"/>
    <property type="match status" value="1"/>
</dbReference>
<comment type="similarity">
    <text evidence="5 20">Belongs to the MurB family.</text>
</comment>
<evidence type="ECO:0000256" key="12">
    <source>
        <dbReference type="ARBA" id="ARBA00022857"/>
    </source>
</evidence>
<dbReference type="InterPro" id="IPR003170">
    <property type="entry name" value="MurB"/>
</dbReference>
<feature type="active site" evidence="20">
    <location>
        <position position="328"/>
    </location>
</feature>
<organism evidence="22 23">
    <name type="scientific">Neptunomonas marina</name>
    <dbReference type="NCBI Taxonomy" id="1815562"/>
    <lineage>
        <taxon>Bacteria</taxon>
        <taxon>Pseudomonadati</taxon>
        <taxon>Pseudomonadota</taxon>
        <taxon>Gammaproteobacteria</taxon>
        <taxon>Oceanospirillales</taxon>
        <taxon>Oceanospirillaceae</taxon>
        <taxon>Neptunomonas</taxon>
    </lineage>
</organism>
<dbReference type="GO" id="GO:0071555">
    <property type="term" value="P:cell wall organization"/>
    <property type="evidence" value="ECO:0007669"/>
    <property type="project" value="UniProtKB-KW"/>
</dbReference>
<comment type="cofactor">
    <cofactor evidence="1 20">
        <name>FAD</name>
        <dbReference type="ChEBI" id="CHEBI:57692"/>
    </cofactor>
</comment>
<keyword evidence="16 20" id="KW-0131">Cell cycle</keyword>
<dbReference type="GO" id="GO:0008360">
    <property type="term" value="P:regulation of cell shape"/>
    <property type="evidence" value="ECO:0007669"/>
    <property type="project" value="UniProtKB-KW"/>
</dbReference>
<sequence>MNVLADHSLQQLNTLGFSSVAQYFIQIDSEADLLEAVAFAKAENLKIHVLSGGSNILIAPRIEGVVLFINIRGIELHNDALVTVNAGENWHDFVGWSIDQGLSGIESMALIPGKVGAAPVQNIGAYGTELCDVAVCVRAFDLQHERFVRFDNLACEFAYRDSLFKRTPGRYVITQVTLQLARESISVCRYKALSDALAQQGELSPSPKQVFETVIALRQQKLPDPAVLGNAGSFFKNPVVSQAHYETLHKQYPKIVAFPSGNGMKLAAGWLIDQAGWKGYQEGCVGVHQQQALVLTHTGGGEIDMLLQLAERIRESISKTYGVSLEIEPQRFPL</sequence>
<dbReference type="GO" id="GO:0009252">
    <property type="term" value="P:peptidoglycan biosynthetic process"/>
    <property type="evidence" value="ECO:0007669"/>
    <property type="project" value="UniProtKB-UniRule"/>
</dbReference>
<evidence type="ECO:0000256" key="17">
    <source>
        <dbReference type="ARBA" id="ARBA00023316"/>
    </source>
</evidence>
<evidence type="ECO:0000313" key="22">
    <source>
        <dbReference type="EMBL" id="RVU30981.1"/>
    </source>
</evidence>
<dbReference type="InterPro" id="IPR011601">
    <property type="entry name" value="MurB_C"/>
</dbReference>
<feature type="active site" description="Proton donor" evidence="20">
    <location>
        <position position="233"/>
    </location>
</feature>
<protein>
    <recommendedName>
        <fullName evidence="7 20">UDP-N-acetylenolpyruvoylglucosamine reductase</fullName>
        <ecNumber evidence="6 20">1.3.1.98</ecNumber>
    </recommendedName>
    <alternativeName>
        <fullName evidence="18 20">UDP-N-acetylmuramate dehydrogenase</fullName>
    </alternativeName>
</protein>
<dbReference type="InterPro" id="IPR016169">
    <property type="entry name" value="FAD-bd_PCMH_sub2"/>
</dbReference>
<dbReference type="EC" id="1.3.1.98" evidence="6 20"/>
<dbReference type="PROSITE" id="PS51387">
    <property type="entry name" value="FAD_PCMH"/>
    <property type="match status" value="1"/>
</dbReference>
<evidence type="ECO:0000256" key="14">
    <source>
        <dbReference type="ARBA" id="ARBA00022984"/>
    </source>
</evidence>
<dbReference type="Gene3D" id="3.90.78.10">
    <property type="entry name" value="UDP-N-acetylenolpyruvoylglucosamine reductase, C-terminal domain"/>
    <property type="match status" value="1"/>
</dbReference>
<dbReference type="HAMAP" id="MF_00037">
    <property type="entry name" value="MurB"/>
    <property type="match status" value="1"/>
</dbReference>
<evidence type="ECO:0000256" key="8">
    <source>
        <dbReference type="ARBA" id="ARBA00022490"/>
    </source>
</evidence>
<keyword evidence="12 20" id="KW-0521">NADP</keyword>
<dbReference type="AlphaFoldDB" id="A0A437Q8S6"/>
<dbReference type="SUPFAM" id="SSF56176">
    <property type="entry name" value="FAD-binding/transporter-associated domain-like"/>
    <property type="match status" value="1"/>
</dbReference>
<proteinExistence type="inferred from homology"/>
<evidence type="ECO:0000256" key="7">
    <source>
        <dbReference type="ARBA" id="ARBA00015188"/>
    </source>
</evidence>
<evidence type="ECO:0000256" key="19">
    <source>
        <dbReference type="ARBA" id="ARBA00048914"/>
    </source>
</evidence>
<accession>A0A437Q8S6</accession>
<comment type="pathway">
    <text evidence="4 20">Cell wall biogenesis; peptidoglycan biosynthesis.</text>
</comment>
<dbReference type="Pfam" id="PF01565">
    <property type="entry name" value="FAD_binding_4"/>
    <property type="match status" value="1"/>
</dbReference>
<dbReference type="NCBIfam" id="NF000755">
    <property type="entry name" value="PRK00046.1"/>
    <property type="match status" value="1"/>
</dbReference>
<evidence type="ECO:0000256" key="1">
    <source>
        <dbReference type="ARBA" id="ARBA00001974"/>
    </source>
</evidence>
<keyword evidence="15 20" id="KW-0560">Oxidoreductase</keyword>
<evidence type="ECO:0000256" key="2">
    <source>
        <dbReference type="ARBA" id="ARBA00003921"/>
    </source>
</evidence>
<keyword evidence="9 20" id="KW-0132">Cell division</keyword>
<keyword evidence="13 20" id="KW-0133">Cell shape</keyword>
<dbReference type="InterPro" id="IPR036635">
    <property type="entry name" value="MurB_C_sf"/>
</dbReference>
<dbReference type="Gene3D" id="3.30.43.10">
    <property type="entry name" value="Uridine Diphospho-n-acetylenolpyruvylglucosamine Reductase, domain 2"/>
    <property type="match status" value="1"/>
</dbReference>
<comment type="caution">
    <text evidence="22">The sequence shown here is derived from an EMBL/GenBank/DDBJ whole genome shotgun (WGS) entry which is preliminary data.</text>
</comment>
<evidence type="ECO:0000313" key="23">
    <source>
        <dbReference type="Proteomes" id="UP000282818"/>
    </source>
</evidence>
<reference evidence="22 23" key="1">
    <citation type="submission" date="2019-01" db="EMBL/GenBank/DDBJ databases">
        <authorList>
            <person name="Chen W.-M."/>
        </authorList>
    </citation>
    <scope>NUCLEOTIDE SEQUENCE [LARGE SCALE GENOMIC DNA]</scope>
    <source>
        <strain evidence="22 23">HPM-16</strain>
    </source>
</reference>
<evidence type="ECO:0000256" key="5">
    <source>
        <dbReference type="ARBA" id="ARBA00010485"/>
    </source>
</evidence>
<comment type="function">
    <text evidence="2 20">Cell wall formation.</text>
</comment>
<dbReference type="InterPro" id="IPR006094">
    <property type="entry name" value="Oxid_FAD_bind_N"/>
</dbReference>
<evidence type="ECO:0000256" key="3">
    <source>
        <dbReference type="ARBA" id="ARBA00004496"/>
    </source>
</evidence>
<dbReference type="Proteomes" id="UP000282818">
    <property type="component" value="Unassembled WGS sequence"/>
</dbReference>
<evidence type="ECO:0000259" key="21">
    <source>
        <dbReference type="PROSITE" id="PS51387"/>
    </source>
</evidence>
<dbReference type="GO" id="GO:0051301">
    <property type="term" value="P:cell division"/>
    <property type="evidence" value="ECO:0007669"/>
    <property type="project" value="UniProtKB-KW"/>
</dbReference>
<dbReference type="Gene3D" id="3.30.465.10">
    <property type="match status" value="1"/>
</dbReference>